<evidence type="ECO:0000256" key="1">
    <source>
        <dbReference type="SAM" id="Phobius"/>
    </source>
</evidence>
<gene>
    <name evidence="2" type="ORF">L6654_25710</name>
</gene>
<dbReference type="AlphaFoldDB" id="A0A9X1REE8"/>
<evidence type="ECO:0000313" key="2">
    <source>
        <dbReference type="EMBL" id="MCG2630027.1"/>
    </source>
</evidence>
<comment type="caution">
    <text evidence="2">The sequence shown here is derived from an EMBL/GenBank/DDBJ whole genome shotgun (WGS) entry which is preliminary data.</text>
</comment>
<feature type="transmembrane region" description="Helical" evidence="1">
    <location>
        <begin position="48"/>
        <end position="70"/>
    </location>
</feature>
<keyword evidence="1" id="KW-0812">Transmembrane</keyword>
<proteinExistence type="predicted"/>
<evidence type="ECO:0000313" key="3">
    <source>
        <dbReference type="Proteomes" id="UP001139054"/>
    </source>
</evidence>
<dbReference type="Proteomes" id="UP001139054">
    <property type="component" value="Unassembled WGS sequence"/>
</dbReference>
<feature type="transmembrane region" description="Helical" evidence="1">
    <location>
        <begin position="76"/>
        <end position="94"/>
    </location>
</feature>
<reference evidence="2" key="1">
    <citation type="submission" date="2022-01" db="EMBL/GenBank/DDBJ databases">
        <title>Genome sequnece data of strain Bradyrhizobium sp. nov.</title>
        <authorList>
            <person name="Zhang J."/>
        </authorList>
    </citation>
    <scope>NUCLEOTIDE SEQUENCE</scope>
    <source>
        <strain evidence="2">WYCCWR 13023</strain>
    </source>
</reference>
<sequence>MGEPHTLRDVLQQFDSVIAPAGATKSKIDRQALKERLDVVERRCQQQYIIWLSILAIAFIFAVLVVWLLLDNPKHATAVIGATGLTVGTILPKLRQVEREISRIRLFSALVASVGDDQLPPMMKVLVNKL</sequence>
<accession>A0A9X1REE8</accession>
<organism evidence="2 3">
    <name type="scientific">Bradyrhizobium zhengyangense</name>
    <dbReference type="NCBI Taxonomy" id="2911009"/>
    <lineage>
        <taxon>Bacteria</taxon>
        <taxon>Pseudomonadati</taxon>
        <taxon>Pseudomonadota</taxon>
        <taxon>Alphaproteobacteria</taxon>
        <taxon>Hyphomicrobiales</taxon>
        <taxon>Nitrobacteraceae</taxon>
        <taxon>Bradyrhizobium</taxon>
    </lineage>
</organism>
<keyword evidence="1" id="KW-1133">Transmembrane helix</keyword>
<protein>
    <submittedName>
        <fullName evidence="2">Uncharacterized protein</fullName>
    </submittedName>
</protein>
<keyword evidence="1" id="KW-0472">Membrane</keyword>
<dbReference type="EMBL" id="JAKLTY010000017">
    <property type="protein sequence ID" value="MCG2630027.1"/>
    <property type="molecule type" value="Genomic_DNA"/>
</dbReference>
<dbReference type="RefSeq" id="WP_237861260.1">
    <property type="nucleotide sequence ID" value="NZ_JAKLTY010000017.1"/>
</dbReference>
<name>A0A9X1REE8_9BRAD</name>